<name>A0A816K596_BRANA</name>
<organism evidence="1">
    <name type="scientific">Brassica napus</name>
    <name type="common">Rape</name>
    <dbReference type="NCBI Taxonomy" id="3708"/>
    <lineage>
        <taxon>Eukaryota</taxon>
        <taxon>Viridiplantae</taxon>
        <taxon>Streptophyta</taxon>
        <taxon>Embryophyta</taxon>
        <taxon>Tracheophyta</taxon>
        <taxon>Spermatophyta</taxon>
        <taxon>Magnoliopsida</taxon>
        <taxon>eudicotyledons</taxon>
        <taxon>Gunneridae</taxon>
        <taxon>Pentapetalae</taxon>
        <taxon>rosids</taxon>
        <taxon>malvids</taxon>
        <taxon>Brassicales</taxon>
        <taxon>Brassicaceae</taxon>
        <taxon>Brassiceae</taxon>
        <taxon>Brassica</taxon>
    </lineage>
</organism>
<protein>
    <submittedName>
        <fullName evidence="1">(rape) hypothetical protein</fullName>
    </submittedName>
</protein>
<sequence length="74" mass="8299">MAALCRPRGGGSAGPLSSFRGQSKWLVSSWKFFSVASMTQAKMRPNEITTRRKVDFAIDHNFTLQMTISVYIID</sequence>
<accession>A0A816K596</accession>
<proteinExistence type="predicted"/>
<gene>
    <name evidence="1" type="ORF">DARMORV10_C02P20470.1</name>
</gene>
<evidence type="ECO:0000313" key="1">
    <source>
        <dbReference type="EMBL" id="CAF1899598.1"/>
    </source>
</evidence>
<dbReference type="AlphaFoldDB" id="A0A816K596"/>
<dbReference type="EMBL" id="HG994366">
    <property type="protein sequence ID" value="CAF1899598.1"/>
    <property type="molecule type" value="Genomic_DNA"/>
</dbReference>
<reference evidence="1" key="1">
    <citation type="submission" date="2021-01" db="EMBL/GenBank/DDBJ databases">
        <authorList>
            <consortium name="Genoscope - CEA"/>
            <person name="William W."/>
        </authorList>
    </citation>
    <scope>NUCLEOTIDE SEQUENCE</scope>
</reference>
<dbReference type="Proteomes" id="UP001295469">
    <property type="component" value="Chromosome C02"/>
</dbReference>